<gene>
    <name evidence="11 13" type="primary">atpB</name>
    <name evidence="13" type="ORF">MOPEL_003_00580</name>
</gene>
<keyword evidence="7 11" id="KW-1133">Transmembrane helix</keyword>
<comment type="function">
    <text evidence="11 12">Key component of the proton channel; it plays a direct role in the translocation of protons across the membrane.</text>
</comment>
<feature type="transmembrane region" description="Helical" evidence="11">
    <location>
        <begin position="166"/>
        <end position="189"/>
    </location>
</feature>
<evidence type="ECO:0000256" key="12">
    <source>
        <dbReference type="RuleBase" id="RU000483"/>
    </source>
</evidence>
<feature type="transmembrane region" description="Helical" evidence="11">
    <location>
        <begin position="44"/>
        <end position="65"/>
    </location>
</feature>
<keyword evidence="8 11" id="KW-0406">Ion transport</keyword>
<sequence>MSHVQVAALLPAWAAASGNGEGFIPPAPADFWHPLFGTSGEWAFTRPMLVSLCVTALVSLFLWFATRRASAVPTKSQFMLEYVYDFVRNGVGRDMIGARDFRQFVPLLFALFMFIWVNNLAGVIPPFQNPTTARIGFPIALTLVVYLTYHFVGVRKHGFGGYFKSLVPSGLPAWIVPAIFVLEFITKFITQPLTLTLRLFGNMFAGHMLLVLFILGGEFLLFSGTAFNAIAGVGSFAMAIIFTLFEVLIQSLQAYVFTLLTASYIHSAIADEH</sequence>
<dbReference type="HAMAP" id="MF_01393">
    <property type="entry name" value="ATP_synth_a_bact"/>
    <property type="match status" value="1"/>
</dbReference>
<protein>
    <recommendedName>
        <fullName evidence="11 12">ATP synthase subunit a</fullName>
    </recommendedName>
    <alternativeName>
        <fullName evidence="11">ATP synthase F0 sector subunit a</fullName>
    </alternativeName>
    <alternativeName>
        <fullName evidence="11">F-ATPase subunit 6</fullName>
    </alternativeName>
</protein>
<keyword evidence="9 11" id="KW-0472">Membrane</keyword>
<accession>H5UMS6</accession>
<feature type="transmembrane region" description="Helical" evidence="11">
    <location>
        <begin position="104"/>
        <end position="123"/>
    </location>
</feature>
<dbReference type="Gene3D" id="1.20.120.220">
    <property type="entry name" value="ATP synthase, F0 complex, subunit A"/>
    <property type="match status" value="1"/>
</dbReference>
<dbReference type="SUPFAM" id="SSF81336">
    <property type="entry name" value="F1F0 ATP synthase subunit A"/>
    <property type="match status" value="1"/>
</dbReference>
<comment type="caution">
    <text evidence="13">The sequence shown here is derived from an EMBL/GenBank/DDBJ whole genome shotgun (WGS) entry which is preliminary data.</text>
</comment>
<dbReference type="STRING" id="1089455.MOPEL_003_00580"/>
<feature type="transmembrane region" description="Helical" evidence="11">
    <location>
        <begin position="227"/>
        <end position="249"/>
    </location>
</feature>
<comment type="subcellular location">
    <subcellularLocation>
        <location evidence="11 12">Cell membrane</location>
        <topology evidence="11 12">Multi-pass membrane protein</topology>
    </subcellularLocation>
    <subcellularLocation>
        <location evidence="1">Membrane</location>
        <topology evidence="1">Multi-pass membrane protein</topology>
    </subcellularLocation>
</comment>
<evidence type="ECO:0000256" key="10">
    <source>
        <dbReference type="ARBA" id="ARBA00023310"/>
    </source>
</evidence>
<dbReference type="Proteomes" id="UP000004367">
    <property type="component" value="Unassembled WGS sequence"/>
</dbReference>
<evidence type="ECO:0000256" key="5">
    <source>
        <dbReference type="ARBA" id="ARBA00022692"/>
    </source>
</evidence>
<comment type="similarity">
    <text evidence="2 11 12">Belongs to the ATPase A chain family.</text>
</comment>
<evidence type="ECO:0000256" key="8">
    <source>
        <dbReference type="ARBA" id="ARBA00023065"/>
    </source>
</evidence>
<keyword evidence="14" id="KW-1185">Reference proteome</keyword>
<dbReference type="InterPro" id="IPR045083">
    <property type="entry name" value="ATP_synth_F0_asu_bact/mt"/>
</dbReference>
<dbReference type="Pfam" id="PF00119">
    <property type="entry name" value="ATP-synt_A"/>
    <property type="match status" value="1"/>
</dbReference>
<evidence type="ECO:0000256" key="4">
    <source>
        <dbReference type="ARBA" id="ARBA00022547"/>
    </source>
</evidence>
<evidence type="ECO:0000313" key="13">
    <source>
        <dbReference type="EMBL" id="GAB47034.1"/>
    </source>
</evidence>
<dbReference type="PROSITE" id="PS00449">
    <property type="entry name" value="ATPASE_A"/>
    <property type="match status" value="1"/>
</dbReference>
<keyword evidence="4 11" id="KW-0138">CF(0)</keyword>
<name>H5UMS6_9MICO</name>
<evidence type="ECO:0000256" key="6">
    <source>
        <dbReference type="ARBA" id="ARBA00022781"/>
    </source>
</evidence>
<keyword evidence="10 11" id="KW-0066">ATP synthesis</keyword>
<dbReference type="GO" id="GO:0005886">
    <property type="term" value="C:plasma membrane"/>
    <property type="evidence" value="ECO:0007669"/>
    <property type="project" value="UniProtKB-SubCell"/>
</dbReference>
<dbReference type="PRINTS" id="PR00123">
    <property type="entry name" value="ATPASEA"/>
</dbReference>
<dbReference type="EMBL" id="BAFE01000003">
    <property type="protein sequence ID" value="GAB47034.1"/>
    <property type="molecule type" value="Genomic_DNA"/>
</dbReference>
<keyword evidence="11" id="KW-1003">Cell membrane</keyword>
<evidence type="ECO:0000256" key="3">
    <source>
        <dbReference type="ARBA" id="ARBA00022448"/>
    </source>
</evidence>
<evidence type="ECO:0000313" key="14">
    <source>
        <dbReference type="Proteomes" id="UP000004367"/>
    </source>
</evidence>
<keyword evidence="3 11" id="KW-0813">Transport</keyword>
<dbReference type="NCBIfam" id="TIGR01131">
    <property type="entry name" value="ATP_synt_6_or_A"/>
    <property type="match status" value="1"/>
</dbReference>
<reference evidence="13 14" key="1">
    <citation type="submission" date="2012-02" db="EMBL/GenBank/DDBJ databases">
        <title>Whole genome shotgun sequence of Mobilicoccus pelagius NBRC 104925.</title>
        <authorList>
            <person name="Yoshida Y."/>
            <person name="Hosoyama A."/>
            <person name="Tsuchikane K."/>
            <person name="Katsumata H."/>
            <person name="Yamazaki S."/>
            <person name="Fujita N."/>
        </authorList>
    </citation>
    <scope>NUCLEOTIDE SEQUENCE [LARGE SCALE GENOMIC DNA]</scope>
    <source>
        <strain evidence="13 14">NBRC 104925</strain>
    </source>
</reference>
<evidence type="ECO:0000256" key="9">
    <source>
        <dbReference type="ARBA" id="ARBA00023136"/>
    </source>
</evidence>
<dbReference type="PANTHER" id="PTHR11410">
    <property type="entry name" value="ATP SYNTHASE SUBUNIT A"/>
    <property type="match status" value="1"/>
</dbReference>
<dbReference type="RefSeq" id="WP_009480932.1">
    <property type="nucleotide sequence ID" value="NZ_BAFE01000003.1"/>
</dbReference>
<dbReference type="InterPro" id="IPR000568">
    <property type="entry name" value="ATP_synth_F0_asu"/>
</dbReference>
<evidence type="ECO:0000256" key="7">
    <source>
        <dbReference type="ARBA" id="ARBA00022989"/>
    </source>
</evidence>
<keyword evidence="6 11" id="KW-0375">Hydrogen ion transport</keyword>
<dbReference type="InterPro" id="IPR035908">
    <property type="entry name" value="F0_ATP_A_sf"/>
</dbReference>
<keyword evidence="5 11" id="KW-0812">Transmembrane</keyword>
<organism evidence="13 14">
    <name type="scientific">Mobilicoccus pelagius NBRC 104925</name>
    <dbReference type="NCBI Taxonomy" id="1089455"/>
    <lineage>
        <taxon>Bacteria</taxon>
        <taxon>Bacillati</taxon>
        <taxon>Actinomycetota</taxon>
        <taxon>Actinomycetes</taxon>
        <taxon>Micrococcales</taxon>
        <taxon>Dermatophilaceae</taxon>
        <taxon>Mobilicoccus</taxon>
    </lineage>
</organism>
<feature type="transmembrane region" description="Helical" evidence="11">
    <location>
        <begin position="195"/>
        <end position="215"/>
    </location>
</feature>
<dbReference type="CDD" id="cd00310">
    <property type="entry name" value="ATP-synt_Fo_a_6"/>
    <property type="match status" value="1"/>
</dbReference>
<feature type="transmembrane region" description="Helical" evidence="11">
    <location>
        <begin position="135"/>
        <end position="154"/>
    </location>
</feature>
<dbReference type="GO" id="GO:0046933">
    <property type="term" value="F:proton-transporting ATP synthase activity, rotational mechanism"/>
    <property type="evidence" value="ECO:0007669"/>
    <property type="project" value="UniProtKB-UniRule"/>
</dbReference>
<dbReference type="AlphaFoldDB" id="H5UMS6"/>
<dbReference type="PANTHER" id="PTHR11410:SF0">
    <property type="entry name" value="ATP SYNTHASE SUBUNIT A"/>
    <property type="match status" value="1"/>
</dbReference>
<dbReference type="InterPro" id="IPR023011">
    <property type="entry name" value="ATP_synth_F0_asu_AS"/>
</dbReference>
<proteinExistence type="inferred from homology"/>
<dbReference type="GO" id="GO:0045259">
    <property type="term" value="C:proton-transporting ATP synthase complex"/>
    <property type="evidence" value="ECO:0007669"/>
    <property type="project" value="UniProtKB-KW"/>
</dbReference>
<evidence type="ECO:0000256" key="1">
    <source>
        <dbReference type="ARBA" id="ARBA00004141"/>
    </source>
</evidence>
<dbReference type="eggNOG" id="COG0356">
    <property type="taxonomic scope" value="Bacteria"/>
</dbReference>
<evidence type="ECO:0000256" key="11">
    <source>
        <dbReference type="HAMAP-Rule" id="MF_01393"/>
    </source>
</evidence>
<evidence type="ECO:0000256" key="2">
    <source>
        <dbReference type="ARBA" id="ARBA00006810"/>
    </source>
</evidence>